<keyword evidence="6" id="KW-0238">DNA-binding</keyword>
<dbReference type="GO" id="GO:0015667">
    <property type="term" value="F:site-specific DNA-methyltransferase (cytosine-N4-specific) activity"/>
    <property type="evidence" value="ECO:0007669"/>
    <property type="project" value="UniProtKB-EC"/>
</dbReference>
<dbReference type="InterPro" id="IPR002941">
    <property type="entry name" value="DNA_methylase_N4/N6"/>
</dbReference>
<comment type="caution">
    <text evidence="10">The sequence shown here is derived from an EMBL/GenBank/DDBJ whole genome shotgun (WGS) entry which is preliminary data.</text>
</comment>
<gene>
    <name evidence="10" type="ORF">ACFO0N_01175</name>
</gene>
<organism evidence="10 11">
    <name type="scientific">Halobium salinum</name>
    <dbReference type="NCBI Taxonomy" id="1364940"/>
    <lineage>
        <taxon>Archaea</taxon>
        <taxon>Methanobacteriati</taxon>
        <taxon>Methanobacteriota</taxon>
        <taxon>Stenosarchaea group</taxon>
        <taxon>Halobacteria</taxon>
        <taxon>Halobacteriales</taxon>
        <taxon>Haloferacaceae</taxon>
        <taxon>Halobium</taxon>
    </lineage>
</organism>
<dbReference type="RefSeq" id="WP_267624991.1">
    <property type="nucleotide sequence ID" value="NZ_JAODIW010000010.1"/>
</dbReference>
<dbReference type="EMBL" id="JBHSDS010000002">
    <property type="protein sequence ID" value="MFC4356556.1"/>
    <property type="molecule type" value="Genomic_DNA"/>
</dbReference>
<evidence type="ECO:0000256" key="2">
    <source>
        <dbReference type="ARBA" id="ARBA00022603"/>
    </source>
</evidence>
<keyword evidence="3" id="KW-0808">Transferase</keyword>
<evidence type="ECO:0000259" key="9">
    <source>
        <dbReference type="Pfam" id="PF01555"/>
    </source>
</evidence>
<dbReference type="SUPFAM" id="SSF53335">
    <property type="entry name" value="S-adenosyl-L-methionine-dependent methyltransferases"/>
    <property type="match status" value="1"/>
</dbReference>
<evidence type="ECO:0000256" key="4">
    <source>
        <dbReference type="ARBA" id="ARBA00022691"/>
    </source>
</evidence>
<dbReference type="CDD" id="cd02440">
    <property type="entry name" value="AdoMet_MTases"/>
    <property type="match status" value="1"/>
</dbReference>
<keyword evidence="5 8" id="KW-0680">Restriction system</keyword>
<comment type="catalytic activity">
    <reaction evidence="7 8">
        <text>a 2'-deoxycytidine in DNA + S-adenosyl-L-methionine = an N(4)-methyl-2'-deoxycytidine in DNA + S-adenosyl-L-homocysteine + H(+)</text>
        <dbReference type="Rhea" id="RHEA:16857"/>
        <dbReference type="Rhea" id="RHEA-COMP:11369"/>
        <dbReference type="Rhea" id="RHEA-COMP:13674"/>
        <dbReference type="ChEBI" id="CHEBI:15378"/>
        <dbReference type="ChEBI" id="CHEBI:57856"/>
        <dbReference type="ChEBI" id="CHEBI:59789"/>
        <dbReference type="ChEBI" id="CHEBI:85452"/>
        <dbReference type="ChEBI" id="CHEBI:137933"/>
        <dbReference type="EC" id="2.1.1.113"/>
    </reaction>
</comment>
<evidence type="ECO:0000313" key="10">
    <source>
        <dbReference type="EMBL" id="MFC4356556.1"/>
    </source>
</evidence>
<name>A0ABD5P7T7_9EURY</name>
<dbReference type="AlphaFoldDB" id="A0ABD5P7T7"/>
<reference evidence="10 11" key="1">
    <citation type="journal article" date="2019" name="Int. J. Syst. Evol. Microbiol.">
        <title>The Global Catalogue of Microorganisms (GCM) 10K type strain sequencing project: providing services to taxonomists for standard genome sequencing and annotation.</title>
        <authorList>
            <consortium name="The Broad Institute Genomics Platform"/>
            <consortium name="The Broad Institute Genome Sequencing Center for Infectious Disease"/>
            <person name="Wu L."/>
            <person name="Ma J."/>
        </authorList>
    </citation>
    <scope>NUCLEOTIDE SEQUENCE [LARGE SCALE GENOMIC DNA]</scope>
    <source>
        <strain evidence="10 11">CGMCC 1.12553</strain>
    </source>
</reference>
<evidence type="ECO:0000256" key="7">
    <source>
        <dbReference type="ARBA" id="ARBA00049120"/>
    </source>
</evidence>
<dbReference type="Gene3D" id="1.10.10.60">
    <property type="entry name" value="Homeodomain-like"/>
    <property type="match status" value="1"/>
</dbReference>
<dbReference type="PRINTS" id="PR00508">
    <property type="entry name" value="S21N4MTFRASE"/>
</dbReference>
<proteinExistence type="inferred from homology"/>
<dbReference type="GO" id="GO:0009307">
    <property type="term" value="P:DNA restriction-modification system"/>
    <property type="evidence" value="ECO:0007669"/>
    <property type="project" value="UniProtKB-KW"/>
</dbReference>
<evidence type="ECO:0000256" key="8">
    <source>
        <dbReference type="RuleBase" id="RU362026"/>
    </source>
</evidence>
<evidence type="ECO:0000313" key="11">
    <source>
        <dbReference type="Proteomes" id="UP001595921"/>
    </source>
</evidence>
<evidence type="ECO:0000256" key="3">
    <source>
        <dbReference type="ARBA" id="ARBA00022679"/>
    </source>
</evidence>
<feature type="domain" description="DNA methylase N-4/N-6" evidence="9">
    <location>
        <begin position="115"/>
        <end position="353"/>
    </location>
</feature>
<dbReference type="InterPro" id="IPR029063">
    <property type="entry name" value="SAM-dependent_MTases_sf"/>
</dbReference>
<dbReference type="InterPro" id="IPR017985">
    <property type="entry name" value="MeTrfase_CN4_CS"/>
</dbReference>
<dbReference type="GO" id="GO:0032259">
    <property type="term" value="P:methylation"/>
    <property type="evidence" value="ECO:0007669"/>
    <property type="project" value="UniProtKB-KW"/>
</dbReference>
<evidence type="ECO:0000256" key="5">
    <source>
        <dbReference type="ARBA" id="ARBA00022747"/>
    </source>
</evidence>
<protein>
    <recommendedName>
        <fullName evidence="8">Type II methyltransferase</fullName>
        <ecNumber evidence="8">2.1.1.113</ecNumber>
    </recommendedName>
    <alternativeName>
        <fullName evidence="8">N-4 cytosine-specific methyltransferase</fullName>
    </alternativeName>
</protein>
<evidence type="ECO:0000256" key="1">
    <source>
        <dbReference type="ARBA" id="ARBA00010203"/>
    </source>
</evidence>
<keyword evidence="2 8" id="KW-0489">Methyltransferase</keyword>
<dbReference type="GO" id="GO:0003677">
    <property type="term" value="F:DNA binding"/>
    <property type="evidence" value="ECO:0007669"/>
    <property type="project" value="UniProtKB-KW"/>
</dbReference>
<comment type="similarity">
    <text evidence="1">Belongs to the N(4)/N(6)-methyltransferase family. N(4) subfamily.</text>
</comment>
<dbReference type="InterPro" id="IPR001091">
    <property type="entry name" value="RM_Methyltransferase"/>
</dbReference>
<dbReference type="Pfam" id="PF01555">
    <property type="entry name" value="N6_N4_Mtase"/>
    <property type="match status" value="1"/>
</dbReference>
<dbReference type="Gene3D" id="3.40.50.150">
    <property type="entry name" value="Vaccinia Virus protein VP39"/>
    <property type="match status" value="1"/>
</dbReference>
<dbReference type="EC" id="2.1.1.113" evidence="8"/>
<accession>A0ABD5P7T7</accession>
<sequence length="363" mass="42375">MNTRYQSRDWLYREYYEKERTLQDIADELGVDHTTISKWRRKLDVPKPSRKIELTCPICDKDFIRSKGRVERAKHTSVCSRDCLHEARRQGLLSWKNRIVQGNSRELERIPDESIDLVVTSPPYHVDGFTEREDYPNYDDSQGIDQWESLMEDVLSELFRVTKPDAKICLIVGTSKALSGRTRQYRLSAHTYNLALNAGFDYFDGIIWSKNTYANSGGRSKPLFGSYPYPTNFLINQNHEQILVFRKWVSEDYYSQRDLPGQESEVKEESRLSVKEWREYAQSIWKIDPVKNGDHPAQFPEELVARLIRLYSFREDTVFDPFSGVGTTVVAAMKNGRQASGYELSSEYCEVARNRLDNLRTQF</sequence>
<keyword evidence="4 8" id="KW-0949">S-adenosyl-L-methionine</keyword>
<evidence type="ECO:0000256" key="6">
    <source>
        <dbReference type="ARBA" id="ARBA00023125"/>
    </source>
</evidence>
<dbReference type="PROSITE" id="PS00093">
    <property type="entry name" value="N4_MTASE"/>
    <property type="match status" value="1"/>
</dbReference>
<dbReference type="Proteomes" id="UP001595921">
    <property type="component" value="Unassembled WGS sequence"/>
</dbReference>
<keyword evidence="11" id="KW-1185">Reference proteome</keyword>